<feature type="signal peptide" evidence="2">
    <location>
        <begin position="1"/>
        <end position="16"/>
    </location>
</feature>
<name>A0A7J6GVN5_CANSA</name>
<keyword evidence="2" id="KW-0732">Signal</keyword>
<feature type="compositionally biased region" description="Polar residues" evidence="1">
    <location>
        <begin position="70"/>
        <end position="79"/>
    </location>
</feature>
<feature type="compositionally biased region" description="Gly residues" evidence="1">
    <location>
        <begin position="48"/>
        <end position="62"/>
    </location>
</feature>
<accession>A0A7J6GVN5</accession>
<reference evidence="5 6" key="1">
    <citation type="journal article" date="2020" name="bioRxiv">
        <title>Sequence and annotation of 42 cannabis genomes reveals extensive copy number variation in cannabinoid synthesis and pathogen resistance genes.</title>
        <authorList>
            <person name="Mckernan K.J."/>
            <person name="Helbert Y."/>
            <person name="Kane L.T."/>
            <person name="Ebling H."/>
            <person name="Zhang L."/>
            <person name="Liu B."/>
            <person name="Eaton Z."/>
            <person name="Mclaughlin S."/>
            <person name="Kingan S."/>
            <person name="Baybayan P."/>
            <person name="Concepcion G."/>
            <person name="Jordan M."/>
            <person name="Riva A."/>
            <person name="Barbazuk W."/>
            <person name="Harkins T."/>
        </authorList>
    </citation>
    <scope>NUCLEOTIDE SEQUENCE [LARGE SCALE GENOMIC DNA]</scope>
    <source>
        <strain evidence="5 6">cv. Jamaican Lion 4</strain>
        <strain evidence="4">Father</strain>
        <strain evidence="3">Mother</strain>
        <tissue evidence="3">Leaf</tissue>
    </source>
</reference>
<gene>
    <name evidence="3" type="ORF">F8388_006836</name>
    <name evidence="4" type="ORF">G4B88_019650</name>
</gene>
<evidence type="ECO:0000313" key="5">
    <source>
        <dbReference type="Proteomes" id="UP000525078"/>
    </source>
</evidence>
<feature type="compositionally biased region" description="Polar residues" evidence="1">
    <location>
        <begin position="92"/>
        <end position="101"/>
    </location>
</feature>
<feature type="region of interest" description="Disordered" evidence="1">
    <location>
        <begin position="33"/>
        <end position="101"/>
    </location>
</feature>
<sequence>MALTLLLRSFVPNTIAAVRGLTWPKPIYLSSTATISRRAESRKAPITKGGGQRTNGGGGSSGSGKAAGDTDQNSRNMNNIEGLAPNDDTKKINTSNIINKD</sequence>
<dbReference type="EMBL" id="JAATIP010000041">
    <property type="protein sequence ID" value="KAF4386881.1"/>
    <property type="molecule type" value="Genomic_DNA"/>
</dbReference>
<keyword evidence="6" id="KW-1185">Reference proteome</keyword>
<evidence type="ECO:0000256" key="1">
    <source>
        <dbReference type="SAM" id="MobiDB-lite"/>
    </source>
</evidence>
<evidence type="ECO:0000313" key="6">
    <source>
        <dbReference type="Proteomes" id="UP000583929"/>
    </source>
</evidence>
<organism evidence="3 5">
    <name type="scientific">Cannabis sativa</name>
    <name type="common">Hemp</name>
    <name type="synonym">Marijuana</name>
    <dbReference type="NCBI Taxonomy" id="3483"/>
    <lineage>
        <taxon>Eukaryota</taxon>
        <taxon>Viridiplantae</taxon>
        <taxon>Streptophyta</taxon>
        <taxon>Embryophyta</taxon>
        <taxon>Tracheophyta</taxon>
        <taxon>Spermatophyta</taxon>
        <taxon>Magnoliopsida</taxon>
        <taxon>eudicotyledons</taxon>
        <taxon>Gunneridae</taxon>
        <taxon>Pentapetalae</taxon>
        <taxon>rosids</taxon>
        <taxon>fabids</taxon>
        <taxon>Rosales</taxon>
        <taxon>Cannabaceae</taxon>
        <taxon>Cannabis</taxon>
    </lineage>
</organism>
<dbReference type="AlphaFoldDB" id="A0A7J6GVN5"/>
<dbReference type="Proteomes" id="UP000525078">
    <property type="component" value="Unassembled WGS sequence"/>
</dbReference>
<protein>
    <submittedName>
        <fullName evidence="3">Uncharacterized protein</fullName>
    </submittedName>
</protein>
<comment type="caution">
    <text evidence="3">The sequence shown here is derived from an EMBL/GenBank/DDBJ whole genome shotgun (WGS) entry which is preliminary data.</text>
</comment>
<proteinExistence type="predicted"/>
<evidence type="ECO:0000313" key="3">
    <source>
        <dbReference type="EMBL" id="KAF4386881.1"/>
    </source>
</evidence>
<evidence type="ECO:0000256" key="2">
    <source>
        <dbReference type="SAM" id="SignalP"/>
    </source>
</evidence>
<feature type="chain" id="PRO_5036205164" evidence="2">
    <location>
        <begin position="17"/>
        <end position="101"/>
    </location>
</feature>
<dbReference type="Proteomes" id="UP000583929">
    <property type="component" value="Unassembled WGS sequence"/>
</dbReference>
<dbReference type="EMBL" id="JAATIQ010000029">
    <property type="protein sequence ID" value="KAF4397929.1"/>
    <property type="molecule type" value="Genomic_DNA"/>
</dbReference>
<evidence type="ECO:0000313" key="4">
    <source>
        <dbReference type="EMBL" id="KAF4397929.1"/>
    </source>
</evidence>